<dbReference type="PROSITE" id="PS50887">
    <property type="entry name" value="GGDEF"/>
    <property type="match status" value="1"/>
</dbReference>
<keyword evidence="1" id="KW-0812">Transmembrane</keyword>
<dbReference type="RefSeq" id="WP_147714016.1">
    <property type="nucleotide sequence ID" value="NZ_VKAD01000001.1"/>
</dbReference>
<dbReference type="SMART" id="SM00267">
    <property type="entry name" value="GGDEF"/>
    <property type="match status" value="1"/>
</dbReference>
<dbReference type="PROSITE" id="PS50883">
    <property type="entry name" value="EAL"/>
    <property type="match status" value="1"/>
</dbReference>
<dbReference type="EMBL" id="VKAD01000001">
    <property type="protein sequence ID" value="TXR54618.1"/>
    <property type="molecule type" value="Genomic_DNA"/>
</dbReference>
<name>A0A5C8ZBP8_9GAMM</name>
<gene>
    <name evidence="5" type="ORF">FME95_08795</name>
</gene>
<evidence type="ECO:0000256" key="1">
    <source>
        <dbReference type="SAM" id="Phobius"/>
    </source>
</evidence>
<dbReference type="SMART" id="SM00052">
    <property type="entry name" value="EAL"/>
    <property type="match status" value="1"/>
</dbReference>
<evidence type="ECO:0000313" key="6">
    <source>
        <dbReference type="Proteomes" id="UP000321764"/>
    </source>
</evidence>
<dbReference type="InterPro" id="IPR029787">
    <property type="entry name" value="Nucleotide_cyclase"/>
</dbReference>
<dbReference type="Pfam" id="PF13426">
    <property type="entry name" value="PAS_9"/>
    <property type="match status" value="1"/>
</dbReference>
<dbReference type="InterPro" id="IPR035965">
    <property type="entry name" value="PAS-like_dom_sf"/>
</dbReference>
<dbReference type="Pfam" id="PF00990">
    <property type="entry name" value="GGDEF"/>
    <property type="match status" value="1"/>
</dbReference>
<sequence length="911" mass="103333">MYLNAETLRHRRNRVFLKNATFYWSISSLLGLLNLLGTDAVFGHQNSIISACYLSLVGLIGLVLTQRCKALMARNPLWNPVRWHIFTVALNGILWAMTARLGGFNMTLALAHCALSAILLVSHGRLLIVSILPTILLPVPFLYWQQDPLLYSVYLPLVSLFAIMAYRGYQLSLSSMRNQLETERLISLQAQNQDELKAKIKKHTLQLDSVNRRLSNEIDLRKEINRALMLSEAQLSLAIKASSIGFWDWDIKNKRVFHSDAEQFFGHGDSTDEFALIDAIYEEDRQVIRKALYRHLRNHSSYYQVRYRIDLPNAGGVRWLEDTGQVTERDQLGRAMRMIGTRRDVTHDMQQQEELRLASSVFHNSSEGIFILDDQQRFLTCNRAFCNTFLCQKGELIGQPLFQIIHTEQAHQISRGVVNNDRWNGNIIVTRSRQRLPMSMTLTAIRREDNSIANYLGFCHDAFSQQKTVNAVSDLHTCDELTGLFNRSYFQQVLKQFQEHRPLARNRYAVAVLNLDDFEAIKSRISDSECDQLIKDLAVRLSNFSDPVRQVARISEYEFALVLEYEEDAQLLDKTLSRLVQEVARPIMSVEGSVVLNASLGATIVRQSNLFQLLNEACSAMKAAKQLGGNGVQYFNETSLAHSMDRQQLESDLRYAVINNQFSLDYKPKLNLISDEIDSVEVCVRWIHPEHGVIDPPDFLPVAEDLGLVMNICEQVIDHACRDMAAWRDSGIGQTTVSINLSYHQSLPAELYSMLKNTIEKYSLTAHYLELEFSESLLMLDVDYSVDYLDRLSSLGVGVAIDDFGIGYSSLAYLKRLPIDALKIDQHFIADTKEGQMSPVIEAIMAMADSLGLKVVAEGVESEAQLKYLKHLGCHYVQGLVVSDALPSPQVLSLIRDSKLRTLSQLNSSVH</sequence>
<feature type="domain" description="EAL" evidence="3">
    <location>
        <begin position="646"/>
        <end position="899"/>
    </location>
</feature>
<keyword evidence="1" id="KW-0472">Membrane</keyword>
<feature type="transmembrane region" description="Helical" evidence="1">
    <location>
        <begin position="149"/>
        <end position="169"/>
    </location>
</feature>
<dbReference type="Pfam" id="PF00563">
    <property type="entry name" value="EAL"/>
    <property type="match status" value="1"/>
</dbReference>
<dbReference type="Gene3D" id="3.20.20.450">
    <property type="entry name" value="EAL domain"/>
    <property type="match status" value="1"/>
</dbReference>
<feature type="transmembrane region" description="Helical" evidence="1">
    <location>
        <begin position="126"/>
        <end position="143"/>
    </location>
</feature>
<dbReference type="NCBIfam" id="TIGR00254">
    <property type="entry name" value="GGDEF"/>
    <property type="match status" value="1"/>
</dbReference>
<dbReference type="InterPro" id="IPR000160">
    <property type="entry name" value="GGDEF_dom"/>
</dbReference>
<organism evidence="5 6">
    <name type="scientific">Reinekea thalattae</name>
    <dbReference type="NCBI Taxonomy" id="2593301"/>
    <lineage>
        <taxon>Bacteria</taxon>
        <taxon>Pseudomonadati</taxon>
        <taxon>Pseudomonadota</taxon>
        <taxon>Gammaproteobacteria</taxon>
        <taxon>Oceanospirillales</taxon>
        <taxon>Saccharospirillaceae</taxon>
        <taxon>Reinekea</taxon>
    </lineage>
</organism>
<reference evidence="5 6" key="1">
    <citation type="submission" date="2019-07" db="EMBL/GenBank/DDBJ databases">
        <title>Reinekea sp. strain SSH23 genome sequencing and assembly.</title>
        <authorList>
            <person name="Kim I."/>
        </authorList>
    </citation>
    <scope>NUCLEOTIDE SEQUENCE [LARGE SCALE GENOMIC DNA]</scope>
    <source>
        <strain evidence="5 6">SSH23</strain>
    </source>
</reference>
<keyword evidence="1" id="KW-1133">Transmembrane helix</keyword>
<feature type="transmembrane region" description="Helical" evidence="1">
    <location>
        <begin position="77"/>
        <end position="97"/>
    </location>
</feature>
<comment type="caution">
    <text evidence="5">The sequence shown here is derived from an EMBL/GenBank/DDBJ whole genome shotgun (WGS) entry which is preliminary data.</text>
</comment>
<feature type="domain" description="GGDEF" evidence="4">
    <location>
        <begin position="506"/>
        <end position="637"/>
    </location>
</feature>
<dbReference type="SMART" id="SM00091">
    <property type="entry name" value="PAS"/>
    <property type="match status" value="2"/>
</dbReference>
<dbReference type="PANTHER" id="PTHR44757">
    <property type="entry name" value="DIGUANYLATE CYCLASE DGCP"/>
    <property type="match status" value="1"/>
</dbReference>
<dbReference type="CDD" id="cd01949">
    <property type="entry name" value="GGDEF"/>
    <property type="match status" value="1"/>
</dbReference>
<dbReference type="Pfam" id="PF08447">
    <property type="entry name" value="PAS_3"/>
    <property type="match status" value="1"/>
</dbReference>
<dbReference type="CDD" id="cd01948">
    <property type="entry name" value="EAL"/>
    <property type="match status" value="1"/>
</dbReference>
<dbReference type="InterPro" id="IPR035919">
    <property type="entry name" value="EAL_sf"/>
</dbReference>
<accession>A0A5C8ZBP8</accession>
<dbReference type="NCBIfam" id="TIGR00229">
    <property type="entry name" value="sensory_box"/>
    <property type="match status" value="1"/>
</dbReference>
<feature type="transmembrane region" description="Helical" evidence="1">
    <location>
        <begin position="48"/>
        <end position="65"/>
    </location>
</feature>
<dbReference type="PANTHER" id="PTHR44757:SF2">
    <property type="entry name" value="BIOFILM ARCHITECTURE MAINTENANCE PROTEIN MBAA"/>
    <property type="match status" value="1"/>
</dbReference>
<dbReference type="SUPFAM" id="SSF141868">
    <property type="entry name" value="EAL domain-like"/>
    <property type="match status" value="1"/>
</dbReference>
<dbReference type="SUPFAM" id="SSF55785">
    <property type="entry name" value="PYP-like sensor domain (PAS domain)"/>
    <property type="match status" value="2"/>
</dbReference>
<dbReference type="InterPro" id="IPR052155">
    <property type="entry name" value="Biofilm_reg_signaling"/>
</dbReference>
<dbReference type="SUPFAM" id="SSF55073">
    <property type="entry name" value="Nucleotide cyclase"/>
    <property type="match status" value="1"/>
</dbReference>
<dbReference type="CDD" id="cd00130">
    <property type="entry name" value="PAS"/>
    <property type="match status" value="1"/>
</dbReference>
<evidence type="ECO:0000259" key="2">
    <source>
        <dbReference type="PROSITE" id="PS50113"/>
    </source>
</evidence>
<dbReference type="InterPro" id="IPR043128">
    <property type="entry name" value="Rev_trsase/Diguanyl_cyclase"/>
</dbReference>
<keyword evidence="6" id="KW-1185">Reference proteome</keyword>
<dbReference type="OrthoDB" id="9787514at2"/>
<feature type="domain" description="PAC" evidence="2">
    <location>
        <begin position="303"/>
        <end position="357"/>
    </location>
</feature>
<dbReference type="InterPro" id="IPR001633">
    <property type="entry name" value="EAL_dom"/>
</dbReference>
<dbReference type="Proteomes" id="UP000321764">
    <property type="component" value="Unassembled WGS sequence"/>
</dbReference>
<dbReference type="Gene3D" id="3.30.450.20">
    <property type="entry name" value="PAS domain"/>
    <property type="match status" value="2"/>
</dbReference>
<evidence type="ECO:0000259" key="3">
    <source>
        <dbReference type="PROSITE" id="PS50883"/>
    </source>
</evidence>
<dbReference type="InterPro" id="IPR000700">
    <property type="entry name" value="PAS-assoc_C"/>
</dbReference>
<dbReference type="InterPro" id="IPR000014">
    <property type="entry name" value="PAS"/>
</dbReference>
<dbReference type="InterPro" id="IPR013655">
    <property type="entry name" value="PAS_fold_3"/>
</dbReference>
<evidence type="ECO:0000313" key="5">
    <source>
        <dbReference type="EMBL" id="TXR54618.1"/>
    </source>
</evidence>
<dbReference type="AlphaFoldDB" id="A0A5C8ZBP8"/>
<protein>
    <submittedName>
        <fullName evidence="5">EAL domain-containing protein</fullName>
    </submittedName>
</protein>
<dbReference type="Gene3D" id="3.30.70.270">
    <property type="match status" value="1"/>
</dbReference>
<feature type="transmembrane region" description="Helical" evidence="1">
    <location>
        <begin position="21"/>
        <end position="42"/>
    </location>
</feature>
<proteinExistence type="predicted"/>
<evidence type="ECO:0000259" key="4">
    <source>
        <dbReference type="PROSITE" id="PS50887"/>
    </source>
</evidence>
<dbReference type="PROSITE" id="PS50113">
    <property type="entry name" value="PAC"/>
    <property type="match status" value="1"/>
</dbReference>